<dbReference type="PANTHER" id="PTHR47025">
    <property type="entry name" value="AUTOIMMUNE REGULATOR"/>
    <property type="match status" value="1"/>
</dbReference>
<dbReference type="Gene3D" id="3.30.40.10">
    <property type="entry name" value="Zinc/RING finger domain, C3HC4 (zinc finger)"/>
    <property type="match status" value="1"/>
</dbReference>
<evidence type="ECO:0000256" key="3">
    <source>
        <dbReference type="ARBA" id="ARBA00022833"/>
    </source>
</evidence>
<dbReference type="Proteomes" id="UP001396334">
    <property type="component" value="Unassembled WGS sequence"/>
</dbReference>
<keyword evidence="5" id="KW-1185">Reference proteome</keyword>
<dbReference type="SUPFAM" id="SSF57903">
    <property type="entry name" value="FYVE/PHD zinc finger"/>
    <property type="match status" value="1"/>
</dbReference>
<evidence type="ECO:0000313" key="5">
    <source>
        <dbReference type="Proteomes" id="UP001396334"/>
    </source>
</evidence>
<keyword evidence="3" id="KW-0862">Zinc</keyword>
<comment type="caution">
    <text evidence="4">The sequence shown here is derived from an EMBL/GenBank/DDBJ whole genome shotgun (WGS) entry which is preliminary data.</text>
</comment>
<dbReference type="EMBL" id="JBBPBN010000045">
    <property type="protein sequence ID" value="KAK8996015.1"/>
    <property type="molecule type" value="Genomic_DNA"/>
</dbReference>
<gene>
    <name evidence="4" type="ORF">V6N11_076265</name>
</gene>
<protein>
    <submittedName>
        <fullName evidence="4">Uncharacterized protein</fullName>
    </submittedName>
</protein>
<evidence type="ECO:0000256" key="1">
    <source>
        <dbReference type="ARBA" id="ARBA00022723"/>
    </source>
</evidence>
<name>A0ABR2Q6B1_9ROSI</name>
<dbReference type="PANTHER" id="PTHR47025:SF28">
    <property type="entry name" value="ACYL-COA N-ACYLTRANSFERASE WITH RING_FYVE_PHD-TYPE ZINC FINGER DOMAIN-CONTAINING PROTEIN"/>
    <property type="match status" value="1"/>
</dbReference>
<proteinExistence type="predicted"/>
<keyword evidence="2" id="KW-0863">Zinc-finger</keyword>
<keyword evidence="1" id="KW-0479">Metal-binding</keyword>
<evidence type="ECO:0000256" key="2">
    <source>
        <dbReference type="ARBA" id="ARBA00022771"/>
    </source>
</evidence>
<dbReference type="InterPro" id="IPR011011">
    <property type="entry name" value="Znf_FYVE_PHD"/>
</dbReference>
<evidence type="ECO:0000313" key="4">
    <source>
        <dbReference type="EMBL" id="KAK8996015.1"/>
    </source>
</evidence>
<dbReference type="InterPro" id="IPR013083">
    <property type="entry name" value="Znf_RING/FYVE/PHD"/>
</dbReference>
<organism evidence="4 5">
    <name type="scientific">Hibiscus sabdariffa</name>
    <name type="common">roselle</name>
    <dbReference type="NCBI Taxonomy" id="183260"/>
    <lineage>
        <taxon>Eukaryota</taxon>
        <taxon>Viridiplantae</taxon>
        <taxon>Streptophyta</taxon>
        <taxon>Embryophyta</taxon>
        <taxon>Tracheophyta</taxon>
        <taxon>Spermatophyta</taxon>
        <taxon>Magnoliopsida</taxon>
        <taxon>eudicotyledons</taxon>
        <taxon>Gunneridae</taxon>
        <taxon>Pentapetalae</taxon>
        <taxon>rosids</taxon>
        <taxon>malvids</taxon>
        <taxon>Malvales</taxon>
        <taxon>Malvaceae</taxon>
        <taxon>Malvoideae</taxon>
        <taxon>Hibiscus</taxon>
    </lineage>
</organism>
<sequence length="231" mass="26397">MFMREKCVEHNANAVAAGRILGVDSIEQITSRCIRIVKNIEAELSGPALCRACDFSKSGFGPRTVLLCDQCEKEYHIGRLRTHKMVDLREIPRGKWFCTTDCYRIHSTLQKFLICGLEKLPDSFLDVIKKKHVEKGLGADLNMDVRWRLLSGKFASPHPLKLDCCFLKLLASSIVIEQRSLRESYVMKLNELKVKDKKMSSICEEPVKTFLSNTPTNNENSQGQYLNLVEW</sequence>
<accession>A0ABR2Q6B1</accession>
<reference evidence="4 5" key="1">
    <citation type="journal article" date="2024" name="G3 (Bethesda)">
        <title>Genome assembly of Hibiscus sabdariffa L. provides insights into metabolisms of medicinal natural products.</title>
        <authorList>
            <person name="Kim T."/>
        </authorList>
    </citation>
    <scope>NUCLEOTIDE SEQUENCE [LARGE SCALE GENOMIC DNA]</scope>
    <source>
        <strain evidence="4">TK-2024</strain>
        <tissue evidence="4">Old leaves</tissue>
    </source>
</reference>